<proteinExistence type="predicted"/>
<dbReference type="Proteomes" id="UP000054805">
    <property type="component" value="Unassembled WGS sequence"/>
</dbReference>
<sequence length="59" mass="6743">MFTPGEGISRIFCASTYKKRQKRSKMSKVVKENENVISLKIGRNSVENDLVQLPINVLF</sequence>
<dbReference type="Proteomes" id="UP000054826">
    <property type="component" value="Unassembled WGS sequence"/>
</dbReference>
<evidence type="ECO:0000313" key="2">
    <source>
        <dbReference type="EMBL" id="KRY98020.1"/>
    </source>
</evidence>
<dbReference type="EMBL" id="JYDV01002251">
    <property type="protein sequence ID" value="KRY98020.1"/>
    <property type="molecule type" value="Genomic_DNA"/>
</dbReference>
<evidence type="ECO:0000313" key="3">
    <source>
        <dbReference type="Proteomes" id="UP000054805"/>
    </source>
</evidence>
<dbReference type="AlphaFoldDB" id="A0A0V1GIE3"/>
<name>A0A0V1GIE3_TRIPS</name>
<accession>A0A0V1GIE3</accession>
<dbReference type="EMBL" id="JYDS01003244">
    <property type="protein sequence ID" value="KRY96373.1"/>
    <property type="molecule type" value="Genomic_DNA"/>
</dbReference>
<keyword evidence="3" id="KW-1185">Reference proteome</keyword>
<gene>
    <name evidence="1" type="ORF">T4B_750</name>
    <name evidence="2" type="ORF">T4C_6973</name>
</gene>
<organism evidence="2 4">
    <name type="scientific">Trichinella pseudospiralis</name>
    <name type="common">Parasitic roundworm</name>
    <dbReference type="NCBI Taxonomy" id="6337"/>
    <lineage>
        <taxon>Eukaryota</taxon>
        <taxon>Metazoa</taxon>
        <taxon>Ecdysozoa</taxon>
        <taxon>Nematoda</taxon>
        <taxon>Enoplea</taxon>
        <taxon>Dorylaimia</taxon>
        <taxon>Trichinellida</taxon>
        <taxon>Trichinellidae</taxon>
        <taxon>Trichinella</taxon>
    </lineage>
</organism>
<evidence type="ECO:0000313" key="4">
    <source>
        <dbReference type="Proteomes" id="UP000054826"/>
    </source>
</evidence>
<protein>
    <submittedName>
        <fullName evidence="2">Uncharacterized protein</fullName>
    </submittedName>
</protein>
<evidence type="ECO:0000313" key="1">
    <source>
        <dbReference type="EMBL" id="KRY96373.1"/>
    </source>
</evidence>
<reference evidence="3 4" key="1">
    <citation type="submission" date="2015-01" db="EMBL/GenBank/DDBJ databases">
        <title>Evolution of Trichinella species and genotypes.</title>
        <authorList>
            <person name="Korhonen P.K."/>
            <person name="Edoardo P."/>
            <person name="Giuseppe L.R."/>
            <person name="Gasser R.B."/>
        </authorList>
    </citation>
    <scope>NUCLEOTIDE SEQUENCE [LARGE SCALE GENOMIC DNA]</scope>
    <source>
        <strain evidence="2">ISS176</strain>
        <strain evidence="1">ISS588</strain>
    </source>
</reference>
<comment type="caution">
    <text evidence="2">The sequence shown here is derived from an EMBL/GenBank/DDBJ whole genome shotgun (WGS) entry which is preliminary data.</text>
</comment>